<dbReference type="InterPro" id="IPR027417">
    <property type="entry name" value="P-loop_NTPase"/>
</dbReference>
<feature type="non-terminal residue" evidence="2">
    <location>
        <position position="99"/>
    </location>
</feature>
<dbReference type="PANTHER" id="PTHR24221:SF654">
    <property type="entry name" value="ATP-BINDING CASSETTE SUB-FAMILY B MEMBER 6"/>
    <property type="match status" value="1"/>
</dbReference>
<dbReference type="GO" id="GO:0042626">
    <property type="term" value="F:ATPase-coupled transmembrane transporter activity"/>
    <property type="evidence" value="ECO:0007669"/>
    <property type="project" value="TreeGrafter"/>
</dbReference>
<dbReference type="GO" id="GO:0016887">
    <property type="term" value="F:ATP hydrolysis activity"/>
    <property type="evidence" value="ECO:0007669"/>
    <property type="project" value="InterPro"/>
</dbReference>
<reference evidence="2" key="1">
    <citation type="journal article" date="2014" name="Front. Microbiol.">
        <title>High frequency of phylogenetically diverse reductive dehalogenase-homologous genes in deep subseafloor sedimentary metagenomes.</title>
        <authorList>
            <person name="Kawai M."/>
            <person name="Futagami T."/>
            <person name="Toyoda A."/>
            <person name="Takaki Y."/>
            <person name="Nishi S."/>
            <person name="Hori S."/>
            <person name="Arai W."/>
            <person name="Tsubouchi T."/>
            <person name="Morono Y."/>
            <person name="Uchiyama I."/>
            <person name="Ito T."/>
            <person name="Fujiyama A."/>
            <person name="Inagaki F."/>
            <person name="Takami H."/>
        </authorList>
    </citation>
    <scope>NUCLEOTIDE SEQUENCE</scope>
    <source>
        <strain evidence="2">Expedition CK06-06</strain>
    </source>
</reference>
<dbReference type="Gene3D" id="3.40.50.300">
    <property type="entry name" value="P-loop containing nucleotide triphosphate hydrolases"/>
    <property type="match status" value="1"/>
</dbReference>
<dbReference type="AlphaFoldDB" id="X0ZZF8"/>
<dbReference type="Pfam" id="PF00005">
    <property type="entry name" value="ABC_tran"/>
    <property type="match status" value="1"/>
</dbReference>
<dbReference type="InterPro" id="IPR039421">
    <property type="entry name" value="Type_1_exporter"/>
</dbReference>
<comment type="caution">
    <text evidence="2">The sequence shown here is derived from an EMBL/GenBank/DDBJ whole genome shotgun (WGS) entry which is preliminary data.</text>
</comment>
<feature type="domain" description="ABC transporter" evidence="1">
    <location>
        <begin position="4"/>
        <end position="98"/>
    </location>
</feature>
<evidence type="ECO:0000313" key="2">
    <source>
        <dbReference type="EMBL" id="GAG74939.1"/>
    </source>
</evidence>
<accession>X0ZZF8</accession>
<name>X0ZZF8_9ZZZZ</name>
<dbReference type="PANTHER" id="PTHR24221">
    <property type="entry name" value="ATP-BINDING CASSETTE SUB-FAMILY B"/>
    <property type="match status" value="1"/>
</dbReference>
<gene>
    <name evidence="2" type="ORF">S01H4_32620</name>
</gene>
<dbReference type="SUPFAM" id="SSF52540">
    <property type="entry name" value="P-loop containing nucleoside triphosphate hydrolases"/>
    <property type="match status" value="1"/>
</dbReference>
<proteinExistence type="predicted"/>
<dbReference type="GO" id="GO:0005524">
    <property type="term" value="F:ATP binding"/>
    <property type="evidence" value="ECO:0007669"/>
    <property type="project" value="InterPro"/>
</dbReference>
<evidence type="ECO:0000259" key="1">
    <source>
        <dbReference type="Pfam" id="PF00005"/>
    </source>
</evidence>
<protein>
    <recommendedName>
        <fullName evidence="1">ABC transporter domain-containing protein</fullName>
    </recommendedName>
</protein>
<organism evidence="2">
    <name type="scientific">marine sediment metagenome</name>
    <dbReference type="NCBI Taxonomy" id="412755"/>
    <lineage>
        <taxon>unclassified sequences</taxon>
        <taxon>metagenomes</taxon>
        <taxon>ecological metagenomes</taxon>
    </lineage>
</organism>
<sequence length="99" mass="11548">MGAEEWRRNVVMAPQFQENHVFNETFAFNLLMGRRWPPRNEDLQEAELICRELGLGELLDRMPSGFQQMLGESGWQISHGERSRMFIARTLLQNADLVV</sequence>
<dbReference type="EMBL" id="BART01017078">
    <property type="protein sequence ID" value="GAG74939.1"/>
    <property type="molecule type" value="Genomic_DNA"/>
</dbReference>
<dbReference type="InterPro" id="IPR003439">
    <property type="entry name" value="ABC_transporter-like_ATP-bd"/>
</dbReference>